<reference evidence="2 3" key="1">
    <citation type="journal article" date="2015" name="Nature">
        <title>rRNA introns, odd ribosomes, and small enigmatic genomes across a large radiation of phyla.</title>
        <authorList>
            <person name="Brown C.T."/>
            <person name="Hug L.A."/>
            <person name="Thomas B.C."/>
            <person name="Sharon I."/>
            <person name="Castelle C.J."/>
            <person name="Singh A."/>
            <person name="Wilkins M.J."/>
            <person name="Williams K.H."/>
            <person name="Banfield J.F."/>
        </authorList>
    </citation>
    <scope>NUCLEOTIDE SEQUENCE [LARGE SCALE GENOMIC DNA]</scope>
</reference>
<feature type="transmembrane region" description="Helical" evidence="1">
    <location>
        <begin position="67"/>
        <end position="86"/>
    </location>
</feature>
<dbReference type="AlphaFoldDB" id="A0A0G4B4E7"/>
<dbReference type="STRING" id="1618337.UT28_C0001G0693"/>
<feature type="transmembrane region" description="Helical" evidence="1">
    <location>
        <begin position="124"/>
        <end position="144"/>
    </location>
</feature>
<gene>
    <name evidence="2" type="ORF">UT28_C0001G0693</name>
</gene>
<organism evidence="2 3">
    <name type="scientific">Berkelbacteria bacterium GW2011_GWE1_39_12</name>
    <dbReference type="NCBI Taxonomy" id="1618337"/>
    <lineage>
        <taxon>Bacteria</taxon>
        <taxon>Candidatus Berkelbacteria</taxon>
    </lineage>
</organism>
<evidence type="ECO:0000313" key="2">
    <source>
        <dbReference type="EMBL" id="AKM82485.1"/>
    </source>
</evidence>
<feature type="transmembrane region" description="Helical" evidence="1">
    <location>
        <begin position="6"/>
        <end position="26"/>
    </location>
</feature>
<dbReference type="Proteomes" id="UP000035648">
    <property type="component" value="Chromosome"/>
</dbReference>
<keyword evidence="1" id="KW-0472">Membrane</keyword>
<keyword evidence="1" id="KW-0812">Transmembrane</keyword>
<evidence type="ECO:0000313" key="3">
    <source>
        <dbReference type="Proteomes" id="UP000035648"/>
    </source>
</evidence>
<sequence>MNKILKIIIFILIGILQLTLMPLLQIKGMIPDLVLIGCVVFAIVDLQDDALLLAIAGGLILDWAGPLFFGFHTIVFVGFVLIIRFLLQKILPDMNSILIFIITFFFALVYSCFQNLLYNRWPSLNLFSYGLYSAVLSIVFFFLLQRLHNNRNLAVKL</sequence>
<name>A0A0G4B4E7_9BACT</name>
<feature type="transmembrane region" description="Helical" evidence="1">
    <location>
        <begin position="98"/>
        <end position="118"/>
    </location>
</feature>
<proteinExistence type="predicted"/>
<protein>
    <submittedName>
        <fullName evidence="2">Rod shape-determining protein MreD</fullName>
    </submittedName>
</protein>
<keyword evidence="1" id="KW-1133">Transmembrane helix</keyword>
<dbReference type="KEGG" id="bbgw:UT28_C0001G0693"/>
<dbReference type="EMBL" id="CP011213">
    <property type="protein sequence ID" value="AKM82485.1"/>
    <property type="molecule type" value="Genomic_DNA"/>
</dbReference>
<evidence type="ECO:0000256" key="1">
    <source>
        <dbReference type="SAM" id="Phobius"/>
    </source>
</evidence>
<accession>A0A0G4B4E7</accession>